<dbReference type="PANTHER" id="PTHR43820">
    <property type="entry name" value="HIGH-AFFINITY BRANCHED-CHAIN AMINO ACID TRANSPORT ATP-BINDING PROTEIN LIVF"/>
    <property type="match status" value="1"/>
</dbReference>
<keyword evidence="3" id="KW-1003">Cell membrane</keyword>
<dbReference type="SMART" id="SM00382">
    <property type="entry name" value="AAA"/>
    <property type="match status" value="2"/>
</dbReference>
<reference evidence="8 9" key="1">
    <citation type="submission" date="2017-06" db="EMBL/GenBank/DDBJ databases">
        <title>Azoarcus.</title>
        <authorList>
            <person name="Woo J.-H."/>
            <person name="Kim H.-S."/>
        </authorList>
    </citation>
    <scope>NUCLEOTIDE SEQUENCE [LARGE SCALE GENOMIC DNA]</scope>
    <source>
        <strain evidence="8 9">TSPY31</strain>
    </source>
</reference>
<feature type="domain" description="ABC transporter" evidence="7">
    <location>
        <begin position="5"/>
        <end position="252"/>
    </location>
</feature>
<keyword evidence="6" id="KW-0029">Amino-acid transport</keyword>
<evidence type="ECO:0000256" key="1">
    <source>
        <dbReference type="ARBA" id="ARBA00005417"/>
    </source>
</evidence>
<dbReference type="Gene3D" id="3.40.50.300">
    <property type="entry name" value="P-loop containing nucleotide triphosphate hydrolases"/>
    <property type="match status" value="2"/>
</dbReference>
<evidence type="ECO:0000256" key="5">
    <source>
        <dbReference type="ARBA" id="ARBA00022840"/>
    </source>
</evidence>
<dbReference type="KEGG" id="acom:CEW83_17245"/>
<dbReference type="FunFam" id="3.40.50.300:FF:000421">
    <property type="entry name" value="Branched-chain amino acid ABC transporter ATP-binding protein"/>
    <property type="match status" value="1"/>
</dbReference>
<dbReference type="PANTHER" id="PTHR43820:SF4">
    <property type="entry name" value="HIGH-AFFINITY BRANCHED-CHAIN AMINO ACID TRANSPORT ATP-BINDING PROTEIN LIVF"/>
    <property type="match status" value="1"/>
</dbReference>
<dbReference type="GO" id="GO:0015658">
    <property type="term" value="F:branched-chain amino acid transmembrane transporter activity"/>
    <property type="evidence" value="ECO:0007669"/>
    <property type="project" value="TreeGrafter"/>
</dbReference>
<dbReference type="InterPro" id="IPR027417">
    <property type="entry name" value="P-loop_NTPase"/>
</dbReference>
<keyword evidence="5 8" id="KW-0067">ATP-binding</keyword>
<keyword evidence="4" id="KW-0547">Nucleotide-binding</keyword>
<dbReference type="CDD" id="cd03224">
    <property type="entry name" value="ABC_TM1139_LivF_branched"/>
    <property type="match status" value="1"/>
</dbReference>
<dbReference type="GO" id="GO:0005524">
    <property type="term" value="F:ATP binding"/>
    <property type="evidence" value="ECO:0007669"/>
    <property type="project" value="UniProtKB-KW"/>
</dbReference>
<dbReference type="Proteomes" id="UP000244930">
    <property type="component" value="Chromosome"/>
</dbReference>
<proteinExistence type="inferred from homology"/>
<organism evidence="8 9">
    <name type="scientific">Parazoarcus communis</name>
    <dbReference type="NCBI Taxonomy" id="41977"/>
    <lineage>
        <taxon>Bacteria</taxon>
        <taxon>Pseudomonadati</taxon>
        <taxon>Pseudomonadota</taxon>
        <taxon>Betaproteobacteria</taxon>
        <taxon>Rhodocyclales</taxon>
        <taxon>Zoogloeaceae</taxon>
        <taxon>Parazoarcus</taxon>
    </lineage>
</organism>
<evidence type="ECO:0000313" key="8">
    <source>
        <dbReference type="EMBL" id="AWI76747.1"/>
    </source>
</evidence>
<evidence type="ECO:0000259" key="7">
    <source>
        <dbReference type="PROSITE" id="PS50893"/>
    </source>
</evidence>
<dbReference type="InterPro" id="IPR052156">
    <property type="entry name" value="BCAA_Transport_ATP-bd_LivF"/>
</dbReference>
<dbReference type="Pfam" id="PF12399">
    <property type="entry name" value="BCA_ABC_TP_C"/>
    <property type="match status" value="1"/>
</dbReference>
<keyword evidence="2" id="KW-0813">Transport</keyword>
<gene>
    <name evidence="8" type="ORF">CEW83_17245</name>
</gene>
<dbReference type="SUPFAM" id="SSF52540">
    <property type="entry name" value="P-loop containing nucleoside triphosphate hydrolases"/>
    <property type="match status" value="2"/>
</dbReference>
<dbReference type="Pfam" id="PF00005">
    <property type="entry name" value="ABC_tran"/>
    <property type="match status" value="2"/>
</dbReference>
<feature type="domain" description="ABC transporter" evidence="7">
    <location>
        <begin position="264"/>
        <end position="496"/>
    </location>
</feature>
<dbReference type="GO" id="GO:0016887">
    <property type="term" value="F:ATP hydrolysis activity"/>
    <property type="evidence" value="ECO:0007669"/>
    <property type="project" value="InterPro"/>
</dbReference>
<evidence type="ECO:0000256" key="4">
    <source>
        <dbReference type="ARBA" id="ARBA00022741"/>
    </source>
</evidence>
<dbReference type="CDD" id="cd03219">
    <property type="entry name" value="ABC_Mj1267_LivG_branched"/>
    <property type="match status" value="1"/>
</dbReference>
<dbReference type="GO" id="GO:0015807">
    <property type="term" value="P:L-amino acid transport"/>
    <property type="evidence" value="ECO:0007669"/>
    <property type="project" value="TreeGrafter"/>
</dbReference>
<dbReference type="InterPro" id="IPR003593">
    <property type="entry name" value="AAA+_ATPase"/>
</dbReference>
<name>A0A2U8GSS5_9RHOO</name>
<dbReference type="InterPro" id="IPR032823">
    <property type="entry name" value="BCA_ABC_TP_C"/>
</dbReference>
<dbReference type="InterPro" id="IPR017871">
    <property type="entry name" value="ABC_transporter-like_CS"/>
</dbReference>
<evidence type="ECO:0000256" key="2">
    <source>
        <dbReference type="ARBA" id="ARBA00022448"/>
    </source>
</evidence>
<evidence type="ECO:0000313" key="9">
    <source>
        <dbReference type="Proteomes" id="UP000244930"/>
    </source>
</evidence>
<comment type="similarity">
    <text evidence="1">Belongs to the ABC transporter superfamily.</text>
</comment>
<keyword evidence="3" id="KW-0472">Membrane</keyword>
<dbReference type="InterPro" id="IPR003439">
    <property type="entry name" value="ABC_transporter-like_ATP-bd"/>
</dbReference>
<protein>
    <submittedName>
        <fullName evidence="8">Branched-chain amino acid transporter ATP-binding protein</fullName>
    </submittedName>
</protein>
<accession>A0A2U8GSS5</accession>
<dbReference type="AlphaFoldDB" id="A0A2U8GSS5"/>
<keyword evidence="9" id="KW-1185">Reference proteome</keyword>
<evidence type="ECO:0000256" key="6">
    <source>
        <dbReference type="ARBA" id="ARBA00022970"/>
    </source>
</evidence>
<dbReference type="PROSITE" id="PS50893">
    <property type="entry name" value="ABC_TRANSPORTER_2"/>
    <property type="match status" value="2"/>
</dbReference>
<evidence type="ECO:0000256" key="3">
    <source>
        <dbReference type="ARBA" id="ARBA00022475"/>
    </source>
</evidence>
<dbReference type="EMBL" id="CP022187">
    <property type="protein sequence ID" value="AWI76747.1"/>
    <property type="molecule type" value="Genomic_DNA"/>
</dbReference>
<dbReference type="PROSITE" id="PS00211">
    <property type="entry name" value="ABC_TRANSPORTER_1"/>
    <property type="match status" value="2"/>
</dbReference>
<sequence length="498" mass="54129">MITLLDARNVGKRFGGLQALTDVSLTIRKGEVYGLIGPNGAGKTTFFNVLTGSYIPDGGEFVFNGSELPSGKPHKIVGRGIARTFQNIRLFRDLTALENVMAGHHIRTKAGVWGILTQNRFTREEERLTTERAYEMLKYVGIERFSQTVSKNLSYGDQRRLEIARALATEPQLLALDEPAAGMNATETAQLKVLIEQIRHDGVTVMLIEHDVKLVMGLCDRVAVLDFGRKIAEDVPAEVQRNEAVINAYLGVASMQHKPSSPLLQLKNLQIAYGGIHAVKGIDLELAKGELVCLIGANGAGKTTTLNAIAGLLPLEGGDILYNDASINSLPAHKRLRQGIALVPEGRGIFTRLTVEENLRMGAYSRKDNDGIEADLEKVYTMLPRVKERLEQVAGTLSGGEQQMVAIGRALLSRPKLLLLDEPSMGLAPLVVEKIFEVVQSVAKEGVTILLVEQNANLALEFSQRGYVMESGKITLTGSGDELLADPKVRAAYLGEAA</sequence>